<organism evidence="9 10">
    <name type="scientific">Lunasporangiospora selenospora</name>
    <dbReference type="NCBI Taxonomy" id="979761"/>
    <lineage>
        <taxon>Eukaryota</taxon>
        <taxon>Fungi</taxon>
        <taxon>Fungi incertae sedis</taxon>
        <taxon>Mucoromycota</taxon>
        <taxon>Mortierellomycotina</taxon>
        <taxon>Mortierellomycetes</taxon>
        <taxon>Mortierellales</taxon>
        <taxon>Mortierellaceae</taxon>
        <taxon>Lunasporangiospora</taxon>
    </lineage>
</organism>
<protein>
    <submittedName>
        <fullName evidence="9">Gamma-tubulin complex component 3</fullName>
    </submittedName>
</protein>
<dbReference type="Pfam" id="PF17681">
    <property type="entry name" value="GCP_N_terminal"/>
    <property type="match status" value="1"/>
</dbReference>
<dbReference type="InterPro" id="IPR007259">
    <property type="entry name" value="GCP"/>
</dbReference>
<dbReference type="GO" id="GO:0051225">
    <property type="term" value="P:spindle assembly"/>
    <property type="evidence" value="ECO:0007669"/>
    <property type="project" value="TreeGrafter"/>
</dbReference>
<feature type="compositionally biased region" description="Polar residues" evidence="6">
    <location>
        <begin position="185"/>
        <end position="195"/>
    </location>
</feature>
<dbReference type="Gene3D" id="1.20.120.1900">
    <property type="entry name" value="Gamma-tubulin complex, C-terminal domain"/>
    <property type="match status" value="1"/>
</dbReference>
<dbReference type="GO" id="GO:0007020">
    <property type="term" value="P:microtubule nucleation"/>
    <property type="evidence" value="ECO:0007669"/>
    <property type="project" value="InterPro"/>
</dbReference>
<comment type="subcellular location">
    <subcellularLocation>
        <location evidence="1">Cytoplasm</location>
        <location evidence="1">Cytoskeleton</location>
    </subcellularLocation>
</comment>
<evidence type="ECO:0000313" key="9">
    <source>
        <dbReference type="EMBL" id="KAF9584274.1"/>
    </source>
</evidence>
<keyword evidence="5" id="KW-0206">Cytoskeleton</keyword>
<evidence type="ECO:0000256" key="1">
    <source>
        <dbReference type="ARBA" id="ARBA00004245"/>
    </source>
</evidence>
<proteinExistence type="inferred from homology"/>
<evidence type="ECO:0000256" key="6">
    <source>
        <dbReference type="SAM" id="MobiDB-lite"/>
    </source>
</evidence>
<dbReference type="PANTHER" id="PTHR19302:SF14">
    <property type="entry name" value="GAMMA-TUBULIN COMPLEX COMPONENT 3"/>
    <property type="match status" value="1"/>
</dbReference>
<dbReference type="GO" id="GO:0051321">
    <property type="term" value="P:meiotic cell cycle"/>
    <property type="evidence" value="ECO:0007669"/>
    <property type="project" value="TreeGrafter"/>
</dbReference>
<evidence type="ECO:0000256" key="3">
    <source>
        <dbReference type="ARBA" id="ARBA00022490"/>
    </source>
</evidence>
<dbReference type="GO" id="GO:0043015">
    <property type="term" value="F:gamma-tubulin binding"/>
    <property type="evidence" value="ECO:0007669"/>
    <property type="project" value="InterPro"/>
</dbReference>
<evidence type="ECO:0000256" key="2">
    <source>
        <dbReference type="ARBA" id="ARBA00010337"/>
    </source>
</evidence>
<evidence type="ECO:0000313" key="10">
    <source>
        <dbReference type="Proteomes" id="UP000780801"/>
    </source>
</evidence>
<accession>A0A9P6KG29</accession>
<comment type="similarity">
    <text evidence="2">Belongs to the TUBGCP family.</text>
</comment>
<evidence type="ECO:0000259" key="8">
    <source>
        <dbReference type="Pfam" id="PF17681"/>
    </source>
</evidence>
<dbReference type="GO" id="GO:0000930">
    <property type="term" value="C:gamma-tubulin complex"/>
    <property type="evidence" value="ECO:0007669"/>
    <property type="project" value="TreeGrafter"/>
</dbReference>
<dbReference type="EMBL" id="JAABOA010000455">
    <property type="protein sequence ID" value="KAF9584274.1"/>
    <property type="molecule type" value="Genomic_DNA"/>
</dbReference>
<feature type="domain" description="Gamma tubulin complex component C-terminal" evidence="7">
    <location>
        <begin position="508"/>
        <end position="841"/>
    </location>
</feature>
<dbReference type="InterPro" id="IPR042241">
    <property type="entry name" value="GCP_C_sf"/>
</dbReference>
<gene>
    <name evidence="9" type="primary">TUBGCP3</name>
    <name evidence="9" type="ORF">BGW38_007000</name>
</gene>
<evidence type="ECO:0000259" key="7">
    <source>
        <dbReference type="Pfam" id="PF04130"/>
    </source>
</evidence>
<dbReference type="InterPro" id="IPR040457">
    <property type="entry name" value="GCP_C"/>
</dbReference>
<comment type="caution">
    <text evidence="9">The sequence shown here is derived from an EMBL/GenBank/DDBJ whole genome shotgun (WGS) entry which is preliminary data.</text>
</comment>
<dbReference type="AlphaFoldDB" id="A0A9P6KG29"/>
<dbReference type="GO" id="GO:0051011">
    <property type="term" value="F:microtubule minus-end binding"/>
    <property type="evidence" value="ECO:0007669"/>
    <property type="project" value="TreeGrafter"/>
</dbReference>
<feature type="compositionally biased region" description="Polar residues" evidence="6">
    <location>
        <begin position="203"/>
        <end position="215"/>
    </location>
</feature>
<dbReference type="GO" id="GO:0000922">
    <property type="term" value="C:spindle pole"/>
    <property type="evidence" value="ECO:0007669"/>
    <property type="project" value="InterPro"/>
</dbReference>
<reference evidence="9" key="1">
    <citation type="journal article" date="2020" name="Fungal Divers.">
        <title>Resolving the Mortierellaceae phylogeny through synthesis of multi-gene phylogenetics and phylogenomics.</title>
        <authorList>
            <person name="Vandepol N."/>
            <person name="Liber J."/>
            <person name="Desiro A."/>
            <person name="Na H."/>
            <person name="Kennedy M."/>
            <person name="Barry K."/>
            <person name="Grigoriev I.V."/>
            <person name="Miller A.N."/>
            <person name="O'Donnell K."/>
            <person name="Stajich J.E."/>
            <person name="Bonito G."/>
        </authorList>
    </citation>
    <scope>NUCLEOTIDE SEQUENCE</scope>
    <source>
        <strain evidence="9">KOD1015</strain>
    </source>
</reference>
<feature type="domain" description="Gamma tubulin complex component protein N-terminal" evidence="8">
    <location>
        <begin position="238"/>
        <end position="505"/>
    </location>
</feature>
<dbReference type="GO" id="GO:0031122">
    <property type="term" value="P:cytoplasmic microtubule organization"/>
    <property type="evidence" value="ECO:0007669"/>
    <property type="project" value="TreeGrafter"/>
</dbReference>
<dbReference type="Pfam" id="PF04130">
    <property type="entry name" value="GCP_C_terminal"/>
    <property type="match status" value="1"/>
</dbReference>
<dbReference type="GO" id="GO:0005874">
    <property type="term" value="C:microtubule"/>
    <property type="evidence" value="ECO:0007669"/>
    <property type="project" value="UniProtKB-KW"/>
</dbReference>
<feature type="region of interest" description="Disordered" evidence="6">
    <location>
        <begin position="174"/>
        <end position="218"/>
    </location>
</feature>
<dbReference type="GO" id="GO:0000278">
    <property type="term" value="P:mitotic cell cycle"/>
    <property type="evidence" value="ECO:0007669"/>
    <property type="project" value="TreeGrafter"/>
</dbReference>
<sequence>MDNSEQVARAVEALVKLLLVDQTPNPQLGRRNSDLMDIDSVSHGQTRESHQDQDQNDNSDAQESRIAAAQEYCHRILGSRMAPSVVSDEMHISDVIKKKLMREDSSSAKAIRFSHLYAKLSACPVVTKKWSILYLLHSLSNQSAVDNGQEDSTSRHHQSLPFLGLHNLDTPSAARLRSQERERTSTIQSDTTMTGHSRHGSLQIPTSTSSHQPTLGQHPDSVVSEIIRSQMGDELALLRDLIFLFQGINGKVVQFGSEYGTVVFDPSLDIPNSTKNLIKRLADLGWCYKKAKAYVDSTLQDPQTGLVVQQEFIEYFRLIAILESHIATDLDVAGSKGLSLRRLLVWTQETLQRLTLMSVLVENCKDLQGGALIAVVHEYRQHGDPLIQRFIHRLLERVSAPFYVMLQRWIYDGELEDPRSEFFIGFDPECREEDMWQRKYFIRMDMLPAFIGLPLAKKCDDGDWFLQNHGVGKSLRYGDIADLESSIDEAYSKTSKRLLSLLKTKFKLMDHLTAIKRYLLLGQGDFIQFLMESLGPSLSQPANTLFRHNLTGTLEAAIRGSNAQFDDPEVLPRLDVRLLEISSGDSGWDIFSLDYHMDSPINAIITPASMHQYLKMFNFLWRLKRVEHALSNAWRRQTTSARAIHPIRELMPGLHQCRIVCGEMIHFVYQLQYYILFEVLECSWAKLLKTIQKEKNDLDSVIEAHQRYLSDVTSKGLLQVSHDENLMSRMLEILATILDYKVAQDNLYDFALEEIERRRMKQREADMRTRMGRWGLTDADDALDKIPDEQFKNVVTPLLEIVNEYSIQFKREVYELLTTLAADGDSELKSLSTRLDFNKFYDKTLNVVLATAASSTSTANRKSTR</sequence>
<dbReference type="InterPro" id="IPR041470">
    <property type="entry name" value="GCP_N"/>
</dbReference>
<feature type="region of interest" description="Disordered" evidence="6">
    <location>
        <begin position="42"/>
        <end position="64"/>
    </location>
</feature>
<dbReference type="Proteomes" id="UP000780801">
    <property type="component" value="Unassembled WGS sequence"/>
</dbReference>
<dbReference type="OrthoDB" id="5860513at2759"/>
<keyword evidence="10" id="KW-1185">Reference proteome</keyword>
<dbReference type="PANTHER" id="PTHR19302">
    <property type="entry name" value="GAMMA TUBULIN COMPLEX PROTEIN"/>
    <property type="match status" value="1"/>
</dbReference>
<keyword evidence="3" id="KW-0963">Cytoplasm</keyword>
<evidence type="ECO:0000256" key="5">
    <source>
        <dbReference type="ARBA" id="ARBA00023212"/>
    </source>
</evidence>
<evidence type="ECO:0000256" key="4">
    <source>
        <dbReference type="ARBA" id="ARBA00022701"/>
    </source>
</evidence>
<dbReference type="GO" id="GO:0005816">
    <property type="term" value="C:spindle pole body"/>
    <property type="evidence" value="ECO:0007669"/>
    <property type="project" value="UniProtKB-ARBA"/>
</dbReference>
<name>A0A9P6KG29_9FUNG</name>
<keyword evidence="4" id="KW-0493">Microtubule</keyword>